<protein>
    <submittedName>
        <fullName evidence="1">Uncharacterized protein</fullName>
    </submittedName>
</protein>
<proteinExistence type="predicted"/>
<evidence type="ECO:0000313" key="2">
    <source>
        <dbReference type="Proteomes" id="UP000321026"/>
    </source>
</evidence>
<organism evidence="1 2">
    <name type="scientific">Candidatus Dojkabacteria bacterium</name>
    <dbReference type="NCBI Taxonomy" id="2099670"/>
    <lineage>
        <taxon>Bacteria</taxon>
        <taxon>Candidatus Dojkabacteria</taxon>
    </lineage>
</organism>
<reference evidence="1 2" key="1">
    <citation type="submission" date="2018-09" db="EMBL/GenBank/DDBJ databases">
        <title>Metagenome Assembled Genomes from an Advanced Water Purification Facility.</title>
        <authorList>
            <person name="Stamps B.W."/>
            <person name="Spear J.R."/>
        </authorList>
    </citation>
    <scope>NUCLEOTIDE SEQUENCE [LARGE SCALE GENOMIC DNA]</scope>
    <source>
        <strain evidence="1">Bin_63_2</strain>
    </source>
</reference>
<sequence>MLCTGDREATIAKPFKVTESELKSGELNTFQRPDGFNKAGLATIGNSISVMEMSKDGSGCVYIGARLSTPAESTTLFSYVEFIKNCTVSRPQPKISNSTTTTTATSTTTTMSRSTIVRQTAVNTPTVRVYEPESGSMIVKAYTLSLLASIIISTVMV</sequence>
<comment type="caution">
    <text evidence="1">The sequence shown here is derived from an EMBL/GenBank/DDBJ whole genome shotgun (WGS) entry which is preliminary data.</text>
</comment>
<dbReference type="AlphaFoldDB" id="A0A5C7J559"/>
<gene>
    <name evidence="1" type="ORF">E6Q11_04710</name>
</gene>
<dbReference type="Proteomes" id="UP000321026">
    <property type="component" value="Unassembled WGS sequence"/>
</dbReference>
<name>A0A5C7J559_9BACT</name>
<evidence type="ECO:0000313" key="1">
    <source>
        <dbReference type="EMBL" id="TXG76428.1"/>
    </source>
</evidence>
<dbReference type="EMBL" id="SSDS01000073">
    <property type="protein sequence ID" value="TXG76428.1"/>
    <property type="molecule type" value="Genomic_DNA"/>
</dbReference>
<accession>A0A5C7J559</accession>